<evidence type="ECO:0000256" key="1">
    <source>
        <dbReference type="SAM" id="SignalP"/>
    </source>
</evidence>
<dbReference type="STRING" id="1184151.AW736_20935"/>
<dbReference type="RefSeq" id="WP_068772244.1">
    <property type="nucleotide sequence ID" value="NZ_CP109796.1"/>
</dbReference>
<dbReference type="EMBL" id="LRRQ01000160">
    <property type="protein sequence ID" value="OAM87734.1"/>
    <property type="molecule type" value="Genomic_DNA"/>
</dbReference>
<feature type="domain" description="BPP" evidence="2">
    <location>
        <begin position="16"/>
        <end position="342"/>
    </location>
</feature>
<dbReference type="PROSITE" id="PS51662">
    <property type="entry name" value="BP_PHYTASE"/>
    <property type="match status" value="1"/>
</dbReference>
<keyword evidence="4" id="KW-1185">Reference proteome</keyword>
<reference evidence="3 4" key="1">
    <citation type="submission" date="2016-01" db="EMBL/GenBank/DDBJ databases">
        <title>High potential of lignocellulose degradation of a new Verrucomicrobia species.</title>
        <authorList>
            <person name="Wang Y."/>
            <person name="Shi Y."/>
            <person name="Qiu Z."/>
            <person name="Liu S."/>
            <person name="Yang H."/>
        </authorList>
    </citation>
    <scope>NUCLEOTIDE SEQUENCE [LARGE SCALE GENOMIC DNA]</scope>
    <source>
        <strain evidence="3 4">TSB47</strain>
    </source>
</reference>
<dbReference type="SUPFAM" id="SSF50956">
    <property type="entry name" value="Thermostable phytase (3-phytase)"/>
    <property type="match status" value="1"/>
</dbReference>
<evidence type="ECO:0000313" key="4">
    <source>
        <dbReference type="Proteomes" id="UP000078486"/>
    </source>
</evidence>
<dbReference type="GO" id="GO:0016158">
    <property type="term" value="F:inositol hexakisphosphate 3-phosphatase activity"/>
    <property type="evidence" value="ECO:0007669"/>
    <property type="project" value="InterPro"/>
</dbReference>
<dbReference type="Gene3D" id="2.120.10.30">
    <property type="entry name" value="TolB, C-terminal domain"/>
    <property type="match status" value="1"/>
</dbReference>
<dbReference type="InterPro" id="IPR011042">
    <property type="entry name" value="6-blade_b-propeller_TolB-like"/>
</dbReference>
<feature type="chain" id="PRO_5008088615" description="BPP domain-containing protein" evidence="1">
    <location>
        <begin position="20"/>
        <end position="349"/>
    </location>
</feature>
<comment type="caution">
    <text evidence="3">The sequence shown here is derived from an EMBL/GenBank/DDBJ whole genome shotgun (WGS) entry which is preliminary data.</text>
</comment>
<organism evidence="3 4">
    <name type="scientific">Termitidicoccus mucosus</name>
    <dbReference type="NCBI Taxonomy" id="1184151"/>
    <lineage>
        <taxon>Bacteria</taxon>
        <taxon>Pseudomonadati</taxon>
        <taxon>Verrucomicrobiota</taxon>
        <taxon>Opitutia</taxon>
        <taxon>Opitutales</taxon>
        <taxon>Opitutaceae</taxon>
        <taxon>Termitidicoccus</taxon>
    </lineage>
</organism>
<dbReference type="Proteomes" id="UP000078486">
    <property type="component" value="Unassembled WGS sequence"/>
</dbReference>
<dbReference type="PANTHER" id="PTHR24104:SF25">
    <property type="entry name" value="PROTEIN LIN-41"/>
    <property type="match status" value="1"/>
</dbReference>
<dbReference type="GO" id="GO:0008270">
    <property type="term" value="F:zinc ion binding"/>
    <property type="evidence" value="ECO:0007669"/>
    <property type="project" value="UniProtKB-KW"/>
</dbReference>
<keyword evidence="1" id="KW-0732">Signal</keyword>
<accession>A0A178ICH7</accession>
<name>A0A178ICH7_9BACT</name>
<dbReference type="AlphaFoldDB" id="A0A178ICH7"/>
<gene>
    <name evidence="3" type="ORF">AW736_20935</name>
</gene>
<protein>
    <recommendedName>
        <fullName evidence="2">BPP domain-containing protein</fullName>
    </recommendedName>
</protein>
<dbReference type="PANTHER" id="PTHR24104">
    <property type="entry name" value="E3 UBIQUITIN-PROTEIN LIGASE NHLRC1-RELATED"/>
    <property type="match status" value="1"/>
</dbReference>
<evidence type="ECO:0000313" key="3">
    <source>
        <dbReference type="EMBL" id="OAM87734.1"/>
    </source>
</evidence>
<proteinExistence type="predicted"/>
<feature type="signal peptide" evidence="1">
    <location>
        <begin position="1"/>
        <end position="19"/>
    </location>
</feature>
<sequence length="349" mass="38106">MHRLAAILAAFVFGISLHAAPPVVTVNESFFTTEQSRENIDSPAAWHGPDGRHWLLATSKAGHSVNIYDATNGAMLRRVGGLGIEPGQFSRPNGIWVAGDYVLVVERDNHRVQVLGLPDLVSLATFGEDELVKPYGLYVRELAPGRWHVYVTDSYETPAGETPPAAGLGRRVHLYEVGIEGRVVEGELIKTFGDTAGKGVLHIVESINGDPAHDRLLVADEDEDPARGLNIKIYDHAGRFTGQTIGDGLFKYQAEGIALLPTGERSGYWICTDQGKQENLFHLFDRETLAHVGTFRGAYTLNTDGVWLSPQPLPRYPAGIFYACDNDKRISAFPVAEILDALGLAPRAK</sequence>
<dbReference type="InterPro" id="IPR050952">
    <property type="entry name" value="TRIM-NHL_E3_ligases"/>
</dbReference>
<dbReference type="OrthoDB" id="8696437at2"/>
<dbReference type="InterPro" id="IPR003431">
    <property type="entry name" value="B-propeller_Phytase"/>
</dbReference>
<evidence type="ECO:0000259" key="2">
    <source>
        <dbReference type="PROSITE" id="PS51662"/>
    </source>
</evidence>